<dbReference type="PANTHER" id="PTHR40465:SF1">
    <property type="entry name" value="DUF6534 DOMAIN-CONTAINING PROTEIN"/>
    <property type="match status" value="1"/>
</dbReference>
<evidence type="ECO:0000313" key="3">
    <source>
        <dbReference type="EMBL" id="KAF9460300.1"/>
    </source>
</evidence>
<dbReference type="EMBL" id="MU150301">
    <property type="protein sequence ID" value="KAF9460300.1"/>
    <property type="molecule type" value="Genomic_DNA"/>
</dbReference>
<dbReference type="Proteomes" id="UP000807353">
    <property type="component" value="Unassembled WGS sequence"/>
</dbReference>
<feature type="transmembrane region" description="Helical" evidence="1">
    <location>
        <begin position="73"/>
        <end position="98"/>
    </location>
</feature>
<feature type="transmembrane region" description="Helical" evidence="1">
    <location>
        <begin position="118"/>
        <end position="137"/>
    </location>
</feature>
<accession>A0A9P6CFJ6</accession>
<name>A0A9P6CFJ6_9AGAR</name>
<proteinExistence type="predicted"/>
<evidence type="ECO:0000313" key="4">
    <source>
        <dbReference type="Proteomes" id="UP000807353"/>
    </source>
</evidence>
<dbReference type="OrthoDB" id="3010870at2759"/>
<reference evidence="3" key="1">
    <citation type="submission" date="2020-11" db="EMBL/GenBank/DDBJ databases">
        <authorList>
            <consortium name="DOE Joint Genome Institute"/>
            <person name="Ahrendt S."/>
            <person name="Riley R."/>
            <person name="Andreopoulos W."/>
            <person name="Labutti K."/>
            <person name="Pangilinan J."/>
            <person name="Ruiz-Duenas F.J."/>
            <person name="Barrasa J.M."/>
            <person name="Sanchez-Garcia M."/>
            <person name="Camarero S."/>
            <person name="Miyauchi S."/>
            <person name="Serrano A."/>
            <person name="Linde D."/>
            <person name="Babiker R."/>
            <person name="Drula E."/>
            <person name="Ayuso-Fernandez I."/>
            <person name="Pacheco R."/>
            <person name="Padilla G."/>
            <person name="Ferreira P."/>
            <person name="Barriuso J."/>
            <person name="Kellner H."/>
            <person name="Castanera R."/>
            <person name="Alfaro M."/>
            <person name="Ramirez L."/>
            <person name="Pisabarro A.G."/>
            <person name="Kuo A."/>
            <person name="Tritt A."/>
            <person name="Lipzen A."/>
            <person name="He G."/>
            <person name="Yan M."/>
            <person name="Ng V."/>
            <person name="Cullen D."/>
            <person name="Martin F."/>
            <person name="Rosso M.-N."/>
            <person name="Henrissat B."/>
            <person name="Hibbett D."/>
            <person name="Martinez A.T."/>
            <person name="Grigoriev I.V."/>
        </authorList>
    </citation>
    <scope>NUCLEOTIDE SEQUENCE</scope>
    <source>
        <strain evidence="3">CBS 247.69</strain>
    </source>
</reference>
<gene>
    <name evidence="3" type="ORF">BDZ94DRAFT_1311672</name>
</gene>
<feature type="transmembrane region" description="Helical" evidence="1">
    <location>
        <begin position="223"/>
        <end position="247"/>
    </location>
</feature>
<evidence type="ECO:0000256" key="1">
    <source>
        <dbReference type="SAM" id="Phobius"/>
    </source>
</evidence>
<evidence type="ECO:0000259" key="2">
    <source>
        <dbReference type="Pfam" id="PF20152"/>
    </source>
</evidence>
<feature type="transmembrane region" description="Helical" evidence="1">
    <location>
        <begin position="26"/>
        <end position="46"/>
    </location>
</feature>
<keyword evidence="1" id="KW-1133">Transmembrane helix</keyword>
<keyword evidence="1" id="KW-0812">Transmembrane</keyword>
<dbReference type="InterPro" id="IPR045339">
    <property type="entry name" value="DUF6534"/>
</dbReference>
<sequence length="343" mass="38070">MAAFNSALPPIPENIAFLTGPPVGIMLNWCLLGILIVQICDYPFLLPQIDKTYCRSDVYRLHFHNDKTWLKSFVYILFFLEIIQTSLTTADAFHWFAYGFGNMNILGTAYISPVDAPIMNSFMAYMVQLFYGWRLWILSQSRTLVAVILIIGGAQAISGLVTGILTLIDNRVSAKEVPSLTIWLAGSVIVDVIIAASMTYYLLKTRNNTRLARRTDDIVLRIVRLTIETNSLSAGVAIITLATYIAFPSDTLSFCPSYVLGKVYTNSVMVGLNNRIYQSWRGAESAPRRNLHDWSDSGNASTNPKVNSHGIMYFEENMVNTDIHLGNLGGSTAVSNGTTTTDH</sequence>
<feature type="transmembrane region" description="Helical" evidence="1">
    <location>
        <begin position="180"/>
        <end position="203"/>
    </location>
</feature>
<protein>
    <recommendedName>
        <fullName evidence="2">DUF6534 domain-containing protein</fullName>
    </recommendedName>
</protein>
<organism evidence="3 4">
    <name type="scientific">Collybia nuda</name>
    <dbReference type="NCBI Taxonomy" id="64659"/>
    <lineage>
        <taxon>Eukaryota</taxon>
        <taxon>Fungi</taxon>
        <taxon>Dikarya</taxon>
        <taxon>Basidiomycota</taxon>
        <taxon>Agaricomycotina</taxon>
        <taxon>Agaricomycetes</taxon>
        <taxon>Agaricomycetidae</taxon>
        <taxon>Agaricales</taxon>
        <taxon>Tricholomatineae</taxon>
        <taxon>Clitocybaceae</taxon>
        <taxon>Collybia</taxon>
    </lineage>
</organism>
<dbReference type="Pfam" id="PF20152">
    <property type="entry name" value="DUF6534"/>
    <property type="match status" value="1"/>
</dbReference>
<feature type="transmembrane region" description="Helical" evidence="1">
    <location>
        <begin position="144"/>
        <end position="168"/>
    </location>
</feature>
<dbReference type="PANTHER" id="PTHR40465">
    <property type="entry name" value="CHROMOSOME 1, WHOLE GENOME SHOTGUN SEQUENCE"/>
    <property type="match status" value="1"/>
</dbReference>
<keyword evidence="4" id="KW-1185">Reference proteome</keyword>
<feature type="domain" description="DUF6534" evidence="2">
    <location>
        <begin position="187"/>
        <end position="275"/>
    </location>
</feature>
<dbReference type="AlphaFoldDB" id="A0A9P6CFJ6"/>
<comment type="caution">
    <text evidence="3">The sequence shown here is derived from an EMBL/GenBank/DDBJ whole genome shotgun (WGS) entry which is preliminary data.</text>
</comment>
<keyword evidence="1" id="KW-0472">Membrane</keyword>